<dbReference type="AlphaFoldDB" id="A0A0F9G896"/>
<name>A0A0F9G896_9ZZZZ</name>
<accession>A0A0F9G896</accession>
<organism evidence="2">
    <name type="scientific">marine sediment metagenome</name>
    <dbReference type="NCBI Taxonomy" id="412755"/>
    <lineage>
        <taxon>unclassified sequences</taxon>
        <taxon>metagenomes</taxon>
        <taxon>ecological metagenomes</taxon>
    </lineage>
</organism>
<evidence type="ECO:0000256" key="1">
    <source>
        <dbReference type="SAM" id="Coils"/>
    </source>
</evidence>
<reference evidence="2" key="1">
    <citation type="journal article" date="2015" name="Nature">
        <title>Complex archaea that bridge the gap between prokaryotes and eukaryotes.</title>
        <authorList>
            <person name="Spang A."/>
            <person name="Saw J.H."/>
            <person name="Jorgensen S.L."/>
            <person name="Zaremba-Niedzwiedzka K."/>
            <person name="Martijn J."/>
            <person name="Lind A.E."/>
            <person name="van Eijk R."/>
            <person name="Schleper C."/>
            <person name="Guy L."/>
            <person name="Ettema T.J."/>
        </authorList>
    </citation>
    <scope>NUCLEOTIDE SEQUENCE</scope>
</reference>
<keyword evidence="1" id="KW-0175">Coiled coil</keyword>
<feature type="coiled-coil region" evidence="1">
    <location>
        <begin position="17"/>
        <end position="51"/>
    </location>
</feature>
<gene>
    <name evidence="2" type="ORF">LCGC14_1859610</name>
</gene>
<evidence type="ECO:0000313" key="2">
    <source>
        <dbReference type="EMBL" id="KKL94948.1"/>
    </source>
</evidence>
<proteinExistence type="predicted"/>
<sequence length="134" mass="14659">MAEKVARLSCEQWGVLKAALGGEIADLQRQLEEAQAHIERLRLQIESESNLRTERGLEIAKEIERLEADKAAKDAALRSFALSLAAAEQLEDELDEGHGAYMVSLAFARKKAHKMCAALSPSAGEREQAEGGEQ</sequence>
<dbReference type="EMBL" id="LAZR01018797">
    <property type="protein sequence ID" value="KKL94948.1"/>
    <property type="molecule type" value="Genomic_DNA"/>
</dbReference>
<protein>
    <submittedName>
        <fullName evidence="2">Uncharacterized protein</fullName>
    </submittedName>
</protein>
<comment type="caution">
    <text evidence="2">The sequence shown here is derived from an EMBL/GenBank/DDBJ whole genome shotgun (WGS) entry which is preliminary data.</text>
</comment>